<organism evidence="3">
    <name type="scientific">Zea mays</name>
    <name type="common">Maize</name>
    <dbReference type="NCBI Taxonomy" id="4577"/>
    <lineage>
        <taxon>Eukaryota</taxon>
        <taxon>Viridiplantae</taxon>
        <taxon>Streptophyta</taxon>
        <taxon>Embryophyta</taxon>
        <taxon>Tracheophyta</taxon>
        <taxon>Spermatophyta</taxon>
        <taxon>Magnoliopsida</taxon>
        <taxon>Liliopsida</taxon>
        <taxon>Poales</taxon>
        <taxon>Poaceae</taxon>
        <taxon>PACMAD clade</taxon>
        <taxon>Panicoideae</taxon>
        <taxon>Andropogonodae</taxon>
        <taxon>Andropogoneae</taxon>
        <taxon>Tripsacinae</taxon>
        <taxon>Zea</taxon>
    </lineage>
</organism>
<name>A0A1D6MQB1_MAIZE</name>
<keyword evidence="2" id="KW-1133">Transmembrane helix</keyword>
<dbReference type="ExpressionAtlas" id="A0A1D6MQB1">
    <property type="expression patterns" value="baseline and differential"/>
</dbReference>
<reference evidence="3" key="1">
    <citation type="submission" date="2015-12" db="EMBL/GenBank/DDBJ databases">
        <title>Update maize B73 reference genome by single molecule sequencing technologies.</title>
        <authorList>
            <consortium name="Maize Genome Sequencing Project"/>
            <person name="Ware D."/>
        </authorList>
    </citation>
    <scope>NUCLEOTIDE SEQUENCE [LARGE SCALE GENOMIC DNA]</scope>
    <source>
        <tissue evidence="3">Seedling</tissue>
    </source>
</reference>
<dbReference type="PANTHER" id="PTHR28309">
    <property type="entry name" value="REQUIRED FOR EXCISION 1-B DOMAIN-CONTAINING PROTEIN"/>
    <property type="match status" value="1"/>
</dbReference>
<dbReference type="InParanoid" id="A0A1D6MQB1"/>
<dbReference type="Pfam" id="PF14966">
    <property type="entry name" value="DNA_repr_REX1B"/>
    <property type="match status" value="1"/>
</dbReference>
<dbReference type="STRING" id="4577.A0A1D6MQB1"/>
<dbReference type="EMBL" id="CM007649">
    <property type="protein sequence ID" value="ONM31205.1"/>
    <property type="molecule type" value="Genomic_DNA"/>
</dbReference>
<evidence type="ECO:0000256" key="2">
    <source>
        <dbReference type="SAM" id="Phobius"/>
    </source>
</evidence>
<evidence type="ECO:0000256" key="1">
    <source>
        <dbReference type="SAM" id="MobiDB-lite"/>
    </source>
</evidence>
<gene>
    <name evidence="3" type="ORF">ZEAMMB73_Zm00001d040348</name>
</gene>
<proteinExistence type="predicted"/>
<evidence type="ECO:0000313" key="3">
    <source>
        <dbReference type="EMBL" id="ONM31205.1"/>
    </source>
</evidence>
<keyword evidence="2" id="KW-0812">Transmembrane</keyword>
<feature type="region of interest" description="Disordered" evidence="1">
    <location>
        <begin position="1"/>
        <end position="34"/>
    </location>
</feature>
<keyword evidence="2" id="KW-0472">Membrane</keyword>
<dbReference type="AlphaFoldDB" id="A0A1D6MQB1"/>
<dbReference type="InterPro" id="IPR039491">
    <property type="entry name" value="REX1-B"/>
</dbReference>
<dbReference type="PANTHER" id="PTHR28309:SF1">
    <property type="entry name" value="REQUIRED FOR EXCISION 1-B DOMAIN-CONTAINING PROTEIN"/>
    <property type="match status" value="1"/>
</dbReference>
<dbReference type="FunCoup" id="A0A1D6MQB1">
    <property type="interactions" value="360"/>
</dbReference>
<sequence>MAEMEPSIGNHMAEDQPTPAASTVEEAAMDADTSGERRSAAALVGLLRGFLAVQQRRAEAYSTLRRYRRRFPVDTVELPCSCYIMAAMETMIVGEVMGVEAPGHKVLDDVAMVDQPWHVEDDVDLERLGVDVKPSVEAGFLASNLIATVDKLYGLDALFRKVGRLGKVDVDDVVGGACFDEDEHQVGTFQEHVVFYVSLSFCLLIGSLIIYIRGFSEYMAYGGELAYQQLCGNITAEFNDCSKQVLEIISLLSMPEFSRSDLADLLKGVQAHEKEKLHLTAKIQVLKKAGRPSERLVNHADCRSRSMAQHVCVHVKEITEAAGTEDAEADAEYDAALKEAIQGVQVAVSSINEHMEEVRYEIDGLEAETIGSKWSEVEEAFPGTLSIK</sequence>
<protein>
    <submittedName>
        <fullName evidence="3">Uncharacterized protein</fullName>
    </submittedName>
</protein>
<accession>A0A1D6MQB1</accession>
<feature type="transmembrane region" description="Helical" evidence="2">
    <location>
        <begin position="193"/>
        <end position="212"/>
    </location>
</feature>